<dbReference type="Proteomes" id="UP001243375">
    <property type="component" value="Unassembled WGS sequence"/>
</dbReference>
<name>A0ACC2XII2_9TREE</name>
<sequence length="309" mass="36133">MPLLETEDYVDKPAELPSINVCAADDEDEEWRDEEDRSDEENPEEADLDDDDDSDASFRLCYPLQALFDVKKLCNCDQNSNRSPLHLVKRIAHYVLLSEQRKKVFLAIKAAENSDVKASLPLKHVEPRWNSIQLAIQRVIKLEKTVLAFCQRYKNDEKCPKFTFTTCSFEILAMIEPVLRVFKELRAIYSEKTITGHRILPDLHHALESLREIQEKATMSDARCFPIQQARDKLEKYMLRFIDNDWVCAAYWLDPENRAESLKNLLAAYDVPERFREVDDWIRKRVKKYRPTDVDAEVTPVPENVVRGR</sequence>
<evidence type="ECO:0000313" key="1">
    <source>
        <dbReference type="EMBL" id="KAJ9123438.1"/>
    </source>
</evidence>
<comment type="caution">
    <text evidence="1">The sequence shown here is derived from an EMBL/GenBank/DDBJ whole genome shotgun (WGS) entry which is preliminary data.</text>
</comment>
<organism evidence="1 2">
    <name type="scientific">Naganishia vaughanmartiniae</name>
    <dbReference type="NCBI Taxonomy" id="1424756"/>
    <lineage>
        <taxon>Eukaryota</taxon>
        <taxon>Fungi</taxon>
        <taxon>Dikarya</taxon>
        <taxon>Basidiomycota</taxon>
        <taxon>Agaricomycotina</taxon>
        <taxon>Tremellomycetes</taxon>
        <taxon>Filobasidiales</taxon>
        <taxon>Filobasidiaceae</taxon>
        <taxon>Naganishia</taxon>
    </lineage>
</organism>
<gene>
    <name evidence="1" type="ORF">QFC22_001641</name>
</gene>
<evidence type="ECO:0000313" key="2">
    <source>
        <dbReference type="Proteomes" id="UP001243375"/>
    </source>
</evidence>
<proteinExistence type="predicted"/>
<reference evidence="1" key="1">
    <citation type="submission" date="2023-04" db="EMBL/GenBank/DDBJ databases">
        <title>Draft Genome sequencing of Naganishia species isolated from polar environments using Oxford Nanopore Technology.</title>
        <authorList>
            <person name="Leo P."/>
            <person name="Venkateswaran K."/>
        </authorList>
    </citation>
    <scope>NUCLEOTIDE SEQUENCE</scope>
    <source>
        <strain evidence="1">MNA-CCFEE 5425</strain>
    </source>
</reference>
<protein>
    <submittedName>
        <fullName evidence="1">Uncharacterized protein</fullName>
    </submittedName>
</protein>
<accession>A0ACC2XII2</accession>
<keyword evidence="2" id="KW-1185">Reference proteome</keyword>
<dbReference type="EMBL" id="JASBWU010000003">
    <property type="protein sequence ID" value="KAJ9123438.1"/>
    <property type="molecule type" value="Genomic_DNA"/>
</dbReference>